<dbReference type="Proteomes" id="UP000473278">
    <property type="component" value="Unassembled WGS sequence"/>
</dbReference>
<dbReference type="CDD" id="cd02966">
    <property type="entry name" value="TlpA_like_family"/>
    <property type="match status" value="1"/>
</dbReference>
<name>A0A6M1T977_9BACT</name>
<dbReference type="InterPro" id="IPR013740">
    <property type="entry name" value="Redoxin"/>
</dbReference>
<dbReference type="Gene3D" id="3.40.30.10">
    <property type="entry name" value="Glutaredoxin"/>
    <property type="match status" value="1"/>
</dbReference>
<comment type="caution">
    <text evidence="2">The sequence shown here is derived from an EMBL/GenBank/DDBJ whole genome shotgun (WGS) entry which is preliminary data.</text>
</comment>
<dbReference type="PANTHER" id="PTHR42852">
    <property type="entry name" value="THIOL:DISULFIDE INTERCHANGE PROTEIN DSBE"/>
    <property type="match status" value="1"/>
</dbReference>
<feature type="domain" description="Thioredoxin" evidence="1">
    <location>
        <begin position="7"/>
        <end position="162"/>
    </location>
</feature>
<evidence type="ECO:0000313" key="3">
    <source>
        <dbReference type="Proteomes" id="UP000473278"/>
    </source>
</evidence>
<dbReference type="AlphaFoldDB" id="A0A6M1T977"/>
<sequence length="163" mass="18520">MALILLSAYGWHNPSHSDTQTSDPLLKDVTAEELRGILQSFEGDKAVLVNVWATWCAPCIEEFPEIVKVQRKYEDSLRVIFISADFPDSRDLALQFLREQGVDWTTYFKTGSDQEFIEALSSEWTGALPFSKIINKEGEVVASWENSATFSKFDNHVKQALNR</sequence>
<proteinExistence type="predicted"/>
<dbReference type="PROSITE" id="PS51352">
    <property type="entry name" value="THIOREDOXIN_2"/>
    <property type="match status" value="1"/>
</dbReference>
<evidence type="ECO:0000259" key="1">
    <source>
        <dbReference type="PROSITE" id="PS51352"/>
    </source>
</evidence>
<dbReference type="InterPro" id="IPR050553">
    <property type="entry name" value="Thioredoxin_ResA/DsbE_sf"/>
</dbReference>
<evidence type="ECO:0000313" key="2">
    <source>
        <dbReference type="EMBL" id="NGP76743.1"/>
    </source>
</evidence>
<dbReference type="PANTHER" id="PTHR42852:SF18">
    <property type="entry name" value="CHROMOSOME UNDETERMINED SCAFFOLD_47, WHOLE GENOME SHOTGUN SEQUENCE"/>
    <property type="match status" value="1"/>
</dbReference>
<accession>A0A6M1T977</accession>
<dbReference type="SUPFAM" id="SSF52833">
    <property type="entry name" value="Thioredoxin-like"/>
    <property type="match status" value="1"/>
</dbReference>
<organism evidence="2 3">
    <name type="scientific">Halalkalibaculum roseum</name>
    <dbReference type="NCBI Taxonomy" id="2709311"/>
    <lineage>
        <taxon>Bacteria</taxon>
        <taxon>Pseudomonadati</taxon>
        <taxon>Balneolota</taxon>
        <taxon>Balneolia</taxon>
        <taxon>Balneolales</taxon>
        <taxon>Balneolaceae</taxon>
        <taxon>Halalkalibaculum</taxon>
    </lineage>
</organism>
<dbReference type="InterPro" id="IPR036249">
    <property type="entry name" value="Thioredoxin-like_sf"/>
</dbReference>
<reference evidence="2 3" key="1">
    <citation type="submission" date="2020-02" db="EMBL/GenBank/DDBJ databases">
        <title>Balneolaceae bacterium YR4-1, complete genome.</title>
        <authorList>
            <person name="Li Y."/>
            <person name="Wu S."/>
        </authorList>
    </citation>
    <scope>NUCLEOTIDE SEQUENCE [LARGE SCALE GENOMIC DNA]</scope>
    <source>
        <strain evidence="2 3">YR4-1</strain>
    </source>
</reference>
<dbReference type="Pfam" id="PF08534">
    <property type="entry name" value="Redoxin"/>
    <property type="match status" value="1"/>
</dbReference>
<dbReference type="GO" id="GO:0016491">
    <property type="term" value="F:oxidoreductase activity"/>
    <property type="evidence" value="ECO:0007669"/>
    <property type="project" value="InterPro"/>
</dbReference>
<dbReference type="EMBL" id="JAALLT010000003">
    <property type="protein sequence ID" value="NGP76743.1"/>
    <property type="molecule type" value="Genomic_DNA"/>
</dbReference>
<dbReference type="InterPro" id="IPR013766">
    <property type="entry name" value="Thioredoxin_domain"/>
</dbReference>
<keyword evidence="3" id="KW-1185">Reference proteome</keyword>
<gene>
    <name evidence="2" type="ORF">G3570_08870</name>
</gene>
<protein>
    <submittedName>
        <fullName evidence="2">TlpA family protein disulfide reductase</fullName>
    </submittedName>
</protein>